<keyword evidence="1" id="KW-0732">Signal</keyword>
<accession>A0A9Q8SA09</accession>
<dbReference type="GeneID" id="73334147"/>
<dbReference type="KEGG" id="clup:CLUP02_00084"/>
<evidence type="ECO:0000256" key="1">
    <source>
        <dbReference type="SAM" id="SignalP"/>
    </source>
</evidence>
<evidence type="ECO:0000313" key="2">
    <source>
        <dbReference type="EMBL" id="UQC73440.1"/>
    </source>
</evidence>
<keyword evidence="3" id="KW-1185">Reference proteome</keyword>
<dbReference type="AlphaFoldDB" id="A0A9Q8SA09"/>
<sequence>MLVLITCICSITAAFRAHHQQRLVTHGWANPYARRRIHQKPTYQDKCQTTFDHSCYSDKHVIANPMVQAFKSCLLKILYPTCSAHQRDGSTRRITPRPTRAVKTMKWRLESYISLSGLLSEYIPGFSGFRHYGLAQPSRSRHAGKTMDSHERLSQLMRLARQLPETCNGVDTFDGGFCLLRPFLQLVNIPHRSSRGIDEIFKSAQMIVFRYSEKGSRGGDNKPIGSLLVIVLPPSRFLSSPVWCNYIMGRPTCVRDGRTRTLFRWRVCPVFKLLVARVSHSHAPKAAANRLGVLSNLELNTPPPGY</sequence>
<dbReference type="EMBL" id="CP019471">
    <property type="protein sequence ID" value="UQC73440.1"/>
    <property type="molecule type" value="Genomic_DNA"/>
</dbReference>
<evidence type="ECO:0000313" key="3">
    <source>
        <dbReference type="Proteomes" id="UP000830671"/>
    </source>
</evidence>
<reference evidence="2" key="1">
    <citation type="journal article" date="2021" name="Mol. Plant Microbe Interact.">
        <title>Complete Genome Sequence of the Plant-Pathogenic Fungus Colletotrichum lupini.</title>
        <authorList>
            <person name="Baroncelli R."/>
            <person name="Pensec F."/>
            <person name="Da Lio D."/>
            <person name="Boufleur T."/>
            <person name="Vicente I."/>
            <person name="Sarrocco S."/>
            <person name="Picot A."/>
            <person name="Baraldi E."/>
            <person name="Sukno S."/>
            <person name="Thon M."/>
            <person name="Le Floch G."/>
        </authorList>
    </citation>
    <scope>NUCLEOTIDE SEQUENCE</scope>
    <source>
        <strain evidence="2">IMI 504893</strain>
    </source>
</reference>
<feature type="signal peptide" evidence="1">
    <location>
        <begin position="1"/>
        <end position="17"/>
    </location>
</feature>
<dbReference type="Proteomes" id="UP000830671">
    <property type="component" value="Chromosome 1"/>
</dbReference>
<gene>
    <name evidence="2" type="ORF">CLUP02_00084</name>
</gene>
<name>A0A9Q8SA09_9PEZI</name>
<protein>
    <submittedName>
        <fullName evidence="2">Uncharacterized protein</fullName>
    </submittedName>
</protein>
<feature type="chain" id="PRO_5040454989" evidence="1">
    <location>
        <begin position="18"/>
        <end position="306"/>
    </location>
</feature>
<dbReference type="RefSeq" id="XP_049135094.1">
    <property type="nucleotide sequence ID" value="XM_049279137.1"/>
</dbReference>
<proteinExistence type="predicted"/>
<organism evidence="2 3">
    <name type="scientific">Colletotrichum lupini</name>
    <dbReference type="NCBI Taxonomy" id="145971"/>
    <lineage>
        <taxon>Eukaryota</taxon>
        <taxon>Fungi</taxon>
        <taxon>Dikarya</taxon>
        <taxon>Ascomycota</taxon>
        <taxon>Pezizomycotina</taxon>
        <taxon>Sordariomycetes</taxon>
        <taxon>Hypocreomycetidae</taxon>
        <taxon>Glomerellales</taxon>
        <taxon>Glomerellaceae</taxon>
        <taxon>Colletotrichum</taxon>
        <taxon>Colletotrichum acutatum species complex</taxon>
    </lineage>
</organism>